<accession>A0A927FVM1</accession>
<proteinExistence type="inferred from homology"/>
<dbReference type="EMBL" id="JACYFU010000005">
    <property type="protein sequence ID" value="MBD8067175.1"/>
    <property type="molecule type" value="Genomic_DNA"/>
</dbReference>
<keyword evidence="3" id="KW-0479">Metal-binding</keyword>
<feature type="signal peptide" evidence="7">
    <location>
        <begin position="1"/>
        <end position="28"/>
    </location>
</feature>
<dbReference type="GO" id="GO:0046688">
    <property type="term" value="P:response to copper ion"/>
    <property type="evidence" value="ECO:0007669"/>
    <property type="project" value="InterPro"/>
</dbReference>
<evidence type="ECO:0000313" key="10">
    <source>
        <dbReference type="Proteomes" id="UP000654108"/>
    </source>
</evidence>
<dbReference type="Pfam" id="PF04234">
    <property type="entry name" value="CopC"/>
    <property type="match status" value="1"/>
</dbReference>
<dbReference type="GO" id="GO:0006825">
    <property type="term" value="P:copper ion transport"/>
    <property type="evidence" value="ECO:0007669"/>
    <property type="project" value="InterPro"/>
</dbReference>
<keyword evidence="5" id="KW-0574">Periplasm</keyword>
<dbReference type="AlphaFoldDB" id="A0A927FVM1"/>
<name>A0A927FVM1_9HYPH</name>
<evidence type="ECO:0000256" key="7">
    <source>
        <dbReference type="SAM" id="SignalP"/>
    </source>
</evidence>
<dbReference type="GO" id="GO:0042597">
    <property type="term" value="C:periplasmic space"/>
    <property type="evidence" value="ECO:0007669"/>
    <property type="project" value="UniProtKB-SubCell"/>
</dbReference>
<comment type="caution">
    <text evidence="9">The sequence shown here is derived from an EMBL/GenBank/DDBJ whole genome shotgun (WGS) entry which is preliminary data.</text>
</comment>
<keyword evidence="4 7" id="KW-0732">Signal</keyword>
<dbReference type="RefSeq" id="WP_191777980.1">
    <property type="nucleotide sequence ID" value="NZ_JACYFU010000005.1"/>
</dbReference>
<evidence type="ECO:0000256" key="1">
    <source>
        <dbReference type="ARBA" id="ARBA00004418"/>
    </source>
</evidence>
<dbReference type="PANTHER" id="PTHR34820:SF4">
    <property type="entry name" value="INNER MEMBRANE PROTEIN YEBZ"/>
    <property type="match status" value="1"/>
</dbReference>
<comment type="similarity">
    <text evidence="2">Belongs to the CopC family.</text>
</comment>
<dbReference type="GO" id="GO:0005507">
    <property type="term" value="F:copper ion binding"/>
    <property type="evidence" value="ECO:0007669"/>
    <property type="project" value="InterPro"/>
</dbReference>
<comment type="subcellular location">
    <subcellularLocation>
        <location evidence="1">Periplasm</location>
    </subcellularLocation>
</comment>
<evidence type="ECO:0000256" key="4">
    <source>
        <dbReference type="ARBA" id="ARBA00022729"/>
    </source>
</evidence>
<feature type="chain" id="PRO_5036930724" evidence="7">
    <location>
        <begin position="29"/>
        <end position="126"/>
    </location>
</feature>
<evidence type="ECO:0000313" key="9">
    <source>
        <dbReference type="EMBL" id="MBD8067175.1"/>
    </source>
</evidence>
<dbReference type="Gene3D" id="2.60.40.1220">
    <property type="match status" value="1"/>
</dbReference>
<dbReference type="Proteomes" id="UP000654108">
    <property type="component" value="Unassembled WGS sequence"/>
</dbReference>
<dbReference type="PANTHER" id="PTHR34820">
    <property type="entry name" value="INNER MEMBRANE PROTEIN YEBZ"/>
    <property type="match status" value="1"/>
</dbReference>
<dbReference type="InterPro" id="IPR007348">
    <property type="entry name" value="CopC_dom"/>
</dbReference>
<reference evidence="9" key="1">
    <citation type="submission" date="2020-09" db="EMBL/GenBank/DDBJ databases">
        <title>Genome seq and assembly of Devosia sp.</title>
        <authorList>
            <person name="Chhetri G."/>
        </authorList>
    </citation>
    <scope>NUCLEOTIDE SEQUENCE</scope>
    <source>
        <strain evidence="9">PTR5</strain>
    </source>
</reference>
<keyword evidence="6" id="KW-0186">Copper</keyword>
<evidence type="ECO:0000256" key="3">
    <source>
        <dbReference type="ARBA" id="ARBA00022723"/>
    </source>
</evidence>
<evidence type="ECO:0000256" key="5">
    <source>
        <dbReference type="ARBA" id="ARBA00022764"/>
    </source>
</evidence>
<dbReference type="InterPro" id="IPR047685">
    <property type="entry name" value="CopC-like"/>
</dbReference>
<evidence type="ECO:0000256" key="6">
    <source>
        <dbReference type="ARBA" id="ARBA00023008"/>
    </source>
</evidence>
<feature type="domain" description="CopC" evidence="8">
    <location>
        <begin position="29"/>
        <end position="124"/>
    </location>
</feature>
<dbReference type="NCBIfam" id="NF033814">
    <property type="entry name" value="copper_CopC"/>
    <property type="match status" value="1"/>
</dbReference>
<organism evidence="9 10">
    <name type="scientific">Devosia oryzisoli</name>
    <dbReference type="NCBI Taxonomy" id="2774138"/>
    <lineage>
        <taxon>Bacteria</taxon>
        <taxon>Pseudomonadati</taxon>
        <taxon>Pseudomonadota</taxon>
        <taxon>Alphaproteobacteria</taxon>
        <taxon>Hyphomicrobiales</taxon>
        <taxon>Devosiaceae</taxon>
        <taxon>Devosia</taxon>
    </lineage>
</organism>
<dbReference type="GO" id="GO:0005886">
    <property type="term" value="C:plasma membrane"/>
    <property type="evidence" value="ECO:0007669"/>
    <property type="project" value="TreeGrafter"/>
</dbReference>
<dbReference type="InterPro" id="IPR014756">
    <property type="entry name" value="Ig_E-set"/>
</dbReference>
<sequence length="126" mass="13590">MKPVRIRRWSAAAALGLMLAAPSLPAYAHAELLETVPASQASTTAPKELRLTFSESIELSFAEVTLKGDDDRPIAVERLSLAPYDNKTMVITVATDLPAGAYTVDWSLVSADDHRIEGSYSFDVAP</sequence>
<gene>
    <name evidence="9" type="primary">copC</name>
    <name evidence="9" type="ORF">IC608_17020</name>
</gene>
<protein>
    <submittedName>
        <fullName evidence="9">Copper homeostasis periplasmic binding protein CopC</fullName>
    </submittedName>
</protein>
<dbReference type="InterPro" id="IPR032694">
    <property type="entry name" value="CopC/D"/>
</dbReference>
<dbReference type="SUPFAM" id="SSF81296">
    <property type="entry name" value="E set domains"/>
    <property type="match status" value="1"/>
</dbReference>
<evidence type="ECO:0000256" key="2">
    <source>
        <dbReference type="ARBA" id="ARBA00010509"/>
    </source>
</evidence>
<dbReference type="InterPro" id="IPR014755">
    <property type="entry name" value="Cu-Rt/internalin_Ig-like"/>
</dbReference>
<keyword evidence="10" id="KW-1185">Reference proteome</keyword>
<evidence type="ECO:0000259" key="8">
    <source>
        <dbReference type="Pfam" id="PF04234"/>
    </source>
</evidence>